<keyword evidence="4" id="KW-1185">Reference proteome</keyword>
<dbReference type="Gene3D" id="1.20.140.150">
    <property type="match status" value="1"/>
</dbReference>
<feature type="transmembrane region" description="Helical" evidence="2">
    <location>
        <begin position="5"/>
        <end position="25"/>
    </location>
</feature>
<evidence type="ECO:0000256" key="2">
    <source>
        <dbReference type="SAM" id="Phobius"/>
    </source>
</evidence>
<name>A0AAV6V463_9ARAC</name>
<evidence type="ECO:0000256" key="1">
    <source>
        <dbReference type="SAM" id="MobiDB-lite"/>
    </source>
</evidence>
<proteinExistence type="predicted"/>
<sequence>MCSVVVLPMCAVVVGTLCFVLQFVVLPSDEWGHFMSRRIRGVPVERGHYGLWRLCSSKASGGECVHPDSFPGLPTQAKGAGATALLHLLATAAFAALALVRVAQVVRKKPDMVIGTRRLLFVKVAVALAMVVMSISVCILASVGEGTFKQYEVYKGWAFWIQIVIVSVDIVLLLVCAFENIQWWQMRMTEPPPPDPADLFPETFITPDYDMPPPSPTPSGKRPSPNHLSPYYALEHQNRDNRSSSRQYMQSRY</sequence>
<dbReference type="AlphaFoldDB" id="A0AAV6V463"/>
<gene>
    <name evidence="3" type="ORF">JTE90_001268</name>
</gene>
<feature type="transmembrane region" description="Helical" evidence="2">
    <location>
        <begin position="156"/>
        <end position="178"/>
    </location>
</feature>
<dbReference type="Proteomes" id="UP000827092">
    <property type="component" value="Unassembled WGS sequence"/>
</dbReference>
<evidence type="ECO:0000313" key="3">
    <source>
        <dbReference type="EMBL" id="KAG8190659.1"/>
    </source>
</evidence>
<keyword evidence="2" id="KW-0812">Transmembrane</keyword>
<protein>
    <submittedName>
        <fullName evidence="3">Uncharacterized protein</fullName>
    </submittedName>
</protein>
<feature type="region of interest" description="Disordered" evidence="1">
    <location>
        <begin position="206"/>
        <end position="253"/>
    </location>
</feature>
<dbReference type="EMBL" id="JAFNEN010000177">
    <property type="protein sequence ID" value="KAG8190659.1"/>
    <property type="molecule type" value="Genomic_DNA"/>
</dbReference>
<feature type="transmembrane region" description="Helical" evidence="2">
    <location>
        <begin position="120"/>
        <end position="144"/>
    </location>
</feature>
<organism evidence="3 4">
    <name type="scientific">Oedothorax gibbosus</name>
    <dbReference type="NCBI Taxonomy" id="931172"/>
    <lineage>
        <taxon>Eukaryota</taxon>
        <taxon>Metazoa</taxon>
        <taxon>Ecdysozoa</taxon>
        <taxon>Arthropoda</taxon>
        <taxon>Chelicerata</taxon>
        <taxon>Arachnida</taxon>
        <taxon>Araneae</taxon>
        <taxon>Araneomorphae</taxon>
        <taxon>Entelegynae</taxon>
        <taxon>Araneoidea</taxon>
        <taxon>Linyphiidae</taxon>
        <taxon>Erigoninae</taxon>
        <taxon>Oedothorax</taxon>
    </lineage>
</organism>
<accession>A0AAV6V463</accession>
<feature type="compositionally biased region" description="Low complexity" evidence="1">
    <location>
        <begin position="244"/>
        <end position="253"/>
    </location>
</feature>
<keyword evidence="2" id="KW-1133">Transmembrane helix</keyword>
<reference evidence="3 4" key="1">
    <citation type="journal article" date="2022" name="Nat. Ecol. Evol.">
        <title>A masculinizing supergene underlies an exaggerated male reproductive morph in a spider.</title>
        <authorList>
            <person name="Hendrickx F."/>
            <person name="De Corte Z."/>
            <person name="Sonet G."/>
            <person name="Van Belleghem S.M."/>
            <person name="Kostlbacher S."/>
            <person name="Vangestel C."/>
        </authorList>
    </citation>
    <scope>NUCLEOTIDE SEQUENCE [LARGE SCALE GENOMIC DNA]</scope>
    <source>
        <strain evidence="3">W744_W776</strain>
    </source>
</reference>
<feature type="transmembrane region" description="Helical" evidence="2">
    <location>
        <begin position="79"/>
        <end position="100"/>
    </location>
</feature>
<keyword evidence="2" id="KW-0472">Membrane</keyword>
<comment type="caution">
    <text evidence="3">The sequence shown here is derived from an EMBL/GenBank/DDBJ whole genome shotgun (WGS) entry which is preliminary data.</text>
</comment>
<evidence type="ECO:0000313" key="4">
    <source>
        <dbReference type="Proteomes" id="UP000827092"/>
    </source>
</evidence>